<dbReference type="CDD" id="cd11304">
    <property type="entry name" value="Cadherin_repeat"/>
    <property type="match status" value="1"/>
</dbReference>
<evidence type="ECO:0000256" key="2">
    <source>
        <dbReference type="ARBA" id="ARBA00022685"/>
    </source>
</evidence>
<dbReference type="InterPro" id="IPR015919">
    <property type="entry name" value="Cadherin-like_sf"/>
</dbReference>
<comment type="caution">
    <text evidence="9">The sequence shown here is derived from an EMBL/GenBank/DDBJ whole genome shotgun (WGS) entry which is preliminary data.</text>
</comment>
<dbReference type="InterPro" id="IPR020894">
    <property type="entry name" value="Cadherin_CS"/>
</dbReference>
<dbReference type="PROSITE" id="PS50268">
    <property type="entry name" value="CADHERIN_2"/>
    <property type="match status" value="1"/>
</dbReference>
<feature type="signal peptide" evidence="7">
    <location>
        <begin position="1"/>
        <end position="25"/>
    </location>
</feature>
<dbReference type="InterPro" id="IPR039808">
    <property type="entry name" value="Cadherin"/>
</dbReference>
<keyword evidence="7" id="KW-0732">Signal</keyword>
<dbReference type="PANTHER" id="PTHR24027:SF80">
    <property type="entry name" value="CADHERIN-13"/>
    <property type="match status" value="1"/>
</dbReference>
<protein>
    <recommendedName>
        <fullName evidence="8">Cadherin domain-containing protein</fullName>
    </recommendedName>
</protein>
<evidence type="ECO:0000313" key="9">
    <source>
        <dbReference type="EMBL" id="CAJ0942455.1"/>
    </source>
</evidence>
<comment type="subcellular location">
    <subcellularLocation>
        <location evidence="1">Membrane</location>
    </subcellularLocation>
</comment>
<dbReference type="Pfam" id="PF00028">
    <property type="entry name" value="Cadherin"/>
    <property type="match status" value="1"/>
</dbReference>
<evidence type="ECO:0000256" key="1">
    <source>
        <dbReference type="ARBA" id="ARBA00004370"/>
    </source>
</evidence>
<dbReference type="SUPFAM" id="SSF49313">
    <property type="entry name" value="Cadherin-like"/>
    <property type="match status" value="1"/>
</dbReference>
<evidence type="ECO:0000313" key="10">
    <source>
        <dbReference type="Proteomes" id="UP001176940"/>
    </source>
</evidence>
<evidence type="ECO:0000256" key="3">
    <source>
        <dbReference type="ARBA" id="ARBA00022737"/>
    </source>
</evidence>
<name>A0ABN9LK19_9NEOB</name>
<evidence type="ECO:0000256" key="6">
    <source>
        <dbReference type="PROSITE-ProRule" id="PRU00043"/>
    </source>
</evidence>
<proteinExistence type="predicted"/>
<sequence>MHPKIIRKLRRNLVLRFVFTHSTSAGTPPATGTGTLQINLGDVNDNAPYIYPTSAKMCEDSKDLNVITLGAWDKDLHPNADPFRFELGKQSVSDKSWKITQLNNTHAQVSLLQNLKKANYNLPVLVTDSGKPPLSYSADVTIQVCSCKKGKVDCSSADAPHVSMAVVLIFTLYSLFCKFSA</sequence>
<dbReference type="Proteomes" id="UP001176940">
    <property type="component" value="Unassembled WGS sequence"/>
</dbReference>
<evidence type="ECO:0000256" key="5">
    <source>
        <dbReference type="ARBA" id="ARBA00023136"/>
    </source>
</evidence>
<reference evidence="9" key="1">
    <citation type="submission" date="2023-07" db="EMBL/GenBank/DDBJ databases">
        <authorList>
            <person name="Stuckert A."/>
        </authorList>
    </citation>
    <scope>NUCLEOTIDE SEQUENCE</scope>
</reference>
<dbReference type="PROSITE" id="PS00232">
    <property type="entry name" value="CADHERIN_1"/>
    <property type="match status" value="1"/>
</dbReference>
<dbReference type="Gene3D" id="2.60.40.60">
    <property type="entry name" value="Cadherins"/>
    <property type="match status" value="1"/>
</dbReference>
<dbReference type="InterPro" id="IPR002126">
    <property type="entry name" value="Cadherin-like_dom"/>
</dbReference>
<keyword evidence="4 6" id="KW-0106">Calcium</keyword>
<keyword evidence="5" id="KW-0472">Membrane</keyword>
<keyword evidence="10" id="KW-1185">Reference proteome</keyword>
<organism evidence="9 10">
    <name type="scientific">Ranitomeya imitator</name>
    <name type="common">mimic poison frog</name>
    <dbReference type="NCBI Taxonomy" id="111125"/>
    <lineage>
        <taxon>Eukaryota</taxon>
        <taxon>Metazoa</taxon>
        <taxon>Chordata</taxon>
        <taxon>Craniata</taxon>
        <taxon>Vertebrata</taxon>
        <taxon>Euteleostomi</taxon>
        <taxon>Amphibia</taxon>
        <taxon>Batrachia</taxon>
        <taxon>Anura</taxon>
        <taxon>Neobatrachia</taxon>
        <taxon>Hyloidea</taxon>
        <taxon>Dendrobatidae</taxon>
        <taxon>Dendrobatinae</taxon>
        <taxon>Ranitomeya</taxon>
    </lineage>
</organism>
<evidence type="ECO:0000256" key="7">
    <source>
        <dbReference type="SAM" id="SignalP"/>
    </source>
</evidence>
<accession>A0ABN9LK19</accession>
<gene>
    <name evidence="9" type="ORF">RIMI_LOCUS9601769</name>
</gene>
<evidence type="ECO:0000259" key="8">
    <source>
        <dbReference type="PROSITE" id="PS50268"/>
    </source>
</evidence>
<dbReference type="EMBL" id="CAUEEQ010020047">
    <property type="protein sequence ID" value="CAJ0942455.1"/>
    <property type="molecule type" value="Genomic_DNA"/>
</dbReference>
<dbReference type="PANTHER" id="PTHR24027">
    <property type="entry name" value="CADHERIN-23"/>
    <property type="match status" value="1"/>
</dbReference>
<keyword evidence="2" id="KW-0165">Cleavage on pair of basic residues</keyword>
<evidence type="ECO:0000256" key="4">
    <source>
        <dbReference type="ARBA" id="ARBA00022837"/>
    </source>
</evidence>
<keyword evidence="3" id="KW-0677">Repeat</keyword>
<feature type="chain" id="PRO_5045709207" description="Cadherin domain-containing protein" evidence="7">
    <location>
        <begin position="26"/>
        <end position="181"/>
    </location>
</feature>
<feature type="domain" description="Cadherin" evidence="8">
    <location>
        <begin position="49"/>
        <end position="162"/>
    </location>
</feature>